<dbReference type="Proteomes" id="UP001480595">
    <property type="component" value="Unassembled WGS sequence"/>
</dbReference>
<keyword evidence="1" id="KW-0596">Phosphopantetheine</keyword>
<reference evidence="5 6" key="1">
    <citation type="submission" date="2023-01" db="EMBL/GenBank/DDBJ databases">
        <title>Analysis of 21 Apiospora genomes using comparative genomics revels a genus with tremendous synthesis potential of carbohydrate active enzymes and secondary metabolites.</title>
        <authorList>
            <person name="Sorensen T."/>
        </authorList>
    </citation>
    <scope>NUCLEOTIDE SEQUENCE [LARGE SCALE GENOMIC DNA]</scope>
    <source>
        <strain evidence="5 6">CBS 135458</strain>
    </source>
</reference>
<gene>
    <name evidence="5" type="ORF">PG994_012824</name>
</gene>
<dbReference type="PANTHER" id="PTHR43775">
    <property type="entry name" value="FATTY ACID SYNTHASE"/>
    <property type="match status" value="1"/>
</dbReference>
<dbReference type="PANTHER" id="PTHR43775:SF37">
    <property type="entry name" value="SI:DKEY-61P9.11"/>
    <property type="match status" value="1"/>
</dbReference>
<keyword evidence="2" id="KW-0597">Phosphoprotein</keyword>
<evidence type="ECO:0000313" key="5">
    <source>
        <dbReference type="EMBL" id="KAK8042341.1"/>
    </source>
</evidence>
<dbReference type="Pfam" id="PF22621">
    <property type="entry name" value="CurL-like_PKS_C"/>
    <property type="match status" value="1"/>
</dbReference>
<dbReference type="InterPro" id="IPR050091">
    <property type="entry name" value="PKS_NRPS_Biosynth_Enz"/>
</dbReference>
<dbReference type="SUPFAM" id="SSF53901">
    <property type="entry name" value="Thiolase-like"/>
    <property type="match status" value="1"/>
</dbReference>
<dbReference type="SMART" id="SM00825">
    <property type="entry name" value="PKS_KS"/>
    <property type="match status" value="1"/>
</dbReference>
<dbReference type="InterPro" id="IPR020841">
    <property type="entry name" value="PKS_Beta-ketoAc_synthase_dom"/>
</dbReference>
<dbReference type="Gene3D" id="3.40.47.10">
    <property type="match status" value="1"/>
</dbReference>
<name>A0ABR1T6W4_9PEZI</name>
<evidence type="ECO:0000256" key="1">
    <source>
        <dbReference type="ARBA" id="ARBA00022450"/>
    </source>
</evidence>
<proteinExistence type="predicted"/>
<accession>A0ABR1T6W4</accession>
<dbReference type="Pfam" id="PF00109">
    <property type="entry name" value="ketoacyl-synt"/>
    <property type="match status" value="1"/>
</dbReference>
<keyword evidence="6" id="KW-1185">Reference proteome</keyword>
<comment type="caution">
    <text evidence="5">The sequence shown here is derived from an EMBL/GenBank/DDBJ whole genome shotgun (WGS) entry which is preliminary data.</text>
</comment>
<evidence type="ECO:0000256" key="3">
    <source>
        <dbReference type="SAM" id="MobiDB-lite"/>
    </source>
</evidence>
<dbReference type="RefSeq" id="XP_066709194.1">
    <property type="nucleotide sequence ID" value="XM_066864233.1"/>
</dbReference>
<evidence type="ECO:0000259" key="4">
    <source>
        <dbReference type="SMART" id="SM00825"/>
    </source>
</evidence>
<organism evidence="5 6">
    <name type="scientific">Apiospora phragmitis</name>
    <dbReference type="NCBI Taxonomy" id="2905665"/>
    <lineage>
        <taxon>Eukaryota</taxon>
        <taxon>Fungi</taxon>
        <taxon>Dikarya</taxon>
        <taxon>Ascomycota</taxon>
        <taxon>Pezizomycotina</taxon>
        <taxon>Sordariomycetes</taxon>
        <taxon>Xylariomycetidae</taxon>
        <taxon>Amphisphaeriales</taxon>
        <taxon>Apiosporaceae</taxon>
        <taxon>Apiospora</taxon>
    </lineage>
</organism>
<sequence length="401" mass="42709">MPLNSVETTVTMRPRNRSQSWACRCDCLGASAAAASSGTCWSKNAAVSASMTVRTGCSSSLVGLDMACQAIRKGDCSGALVCGTALIFSPGMSLALEDQGVLSKTGTCKTFDAKADGYRRGPNLILAILKAPLALQVLSKPSWPLSIVKYPPNNYFDTLNPRSKMYCPLVDRDSNRILMAPNQSLLTSATSAFPLTSSNGPKTGPSEFVLTRLVLAVIVESLKQYELFDNRFKPNLDGIVTNGNGNADNNLLNDACFGNGIAGSHTNGTRSKKTNRNGLNGHVATKENGAAHGYDNPYTNGQSHTLDRPARKTTHQPNGNGVLPANGVDNAEQSLQASIAAYRDYLKTTSTPLRDIAFTLANRRAHKQHRVYGVSKGGSSLEVFPSETGRASLTVGWVFTG</sequence>
<feature type="region of interest" description="Disordered" evidence="3">
    <location>
        <begin position="264"/>
        <end position="327"/>
    </location>
</feature>
<dbReference type="InterPro" id="IPR014030">
    <property type="entry name" value="Ketoacyl_synth_N"/>
</dbReference>
<dbReference type="EMBL" id="JAQQWL010000013">
    <property type="protein sequence ID" value="KAK8042341.1"/>
    <property type="molecule type" value="Genomic_DNA"/>
</dbReference>
<dbReference type="InterPro" id="IPR016039">
    <property type="entry name" value="Thiolase-like"/>
</dbReference>
<protein>
    <recommendedName>
        <fullName evidence="4">Ketosynthase family 3 (KS3) domain-containing protein</fullName>
    </recommendedName>
</protein>
<evidence type="ECO:0000256" key="2">
    <source>
        <dbReference type="ARBA" id="ARBA00022553"/>
    </source>
</evidence>
<dbReference type="GeneID" id="92097296"/>
<dbReference type="Gene3D" id="3.30.70.3290">
    <property type="match status" value="1"/>
</dbReference>
<evidence type="ECO:0000313" key="6">
    <source>
        <dbReference type="Proteomes" id="UP001480595"/>
    </source>
</evidence>
<feature type="domain" description="Ketosynthase family 3 (KS3)" evidence="4">
    <location>
        <begin position="6"/>
        <end position="355"/>
    </location>
</feature>